<gene>
    <name evidence="1" type="ORF">EV216_1682</name>
</gene>
<dbReference type="Proteomes" id="UP000295277">
    <property type="component" value="Unassembled WGS sequence"/>
</dbReference>
<proteinExistence type="predicted"/>
<dbReference type="EMBL" id="SLVM01000068">
    <property type="protein sequence ID" value="TCM72024.1"/>
    <property type="molecule type" value="Genomic_DNA"/>
</dbReference>
<evidence type="ECO:0000313" key="1">
    <source>
        <dbReference type="EMBL" id="TCM72024.1"/>
    </source>
</evidence>
<dbReference type="RefSeq" id="WP_132697273.1">
    <property type="nucleotide sequence ID" value="NZ_SLVM01000068.1"/>
</dbReference>
<dbReference type="OrthoDB" id="9843453at2"/>
<evidence type="ECO:0000313" key="2">
    <source>
        <dbReference type="Proteomes" id="UP000295277"/>
    </source>
</evidence>
<comment type="caution">
    <text evidence="1">The sequence shown here is derived from an EMBL/GenBank/DDBJ whole genome shotgun (WGS) entry which is preliminary data.</text>
</comment>
<name>A0A4R1Y472_9RHOB</name>
<protein>
    <submittedName>
        <fullName evidence="1">Uncharacterized protein</fullName>
    </submittedName>
</protein>
<sequence length="65" mass="7411">MSAPLSPHAELRRQCLQWAFQTREFTDKPHTDVLDVAKGYYAFVMGQSWAWVDQAPRGTSGGQER</sequence>
<dbReference type="AlphaFoldDB" id="A0A4R1Y472"/>
<accession>A0A4R1Y472</accession>
<keyword evidence="2" id="KW-1185">Reference proteome</keyword>
<organism evidence="1 2">
    <name type="scientific">Rhodovulum steppense</name>
    <dbReference type="NCBI Taxonomy" id="540251"/>
    <lineage>
        <taxon>Bacteria</taxon>
        <taxon>Pseudomonadati</taxon>
        <taxon>Pseudomonadota</taxon>
        <taxon>Alphaproteobacteria</taxon>
        <taxon>Rhodobacterales</taxon>
        <taxon>Paracoccaceae</taxon>
        <taxon>Rhodovulum</taxon>
    </lineage>
</organism>
<reference evidence="1 2" key="1">
    <citation type="submission" date="2019-03" db="EMBL/GenBank/DDBJ databases">
        <title>Genomic Encyclopedia of Type Strains, Phase IV (KMG-IV): sequencing the most valuable type-strain genomes for metagenomic binning, comparative biology and taxonomic classification.</title>
        <authorList>
            <person name="Goeker M."/>
        </authorList>
    </citation>
    <scope>NUCLEOTIDE SEQUENCE [LARGE SCALE GENOMIC DNA]</scope>
    <source>
        <strain evidence="1 2">DSM 21153</strain>
    </source>
</reference>